<dbReference type="InterPro" id="IPR050330">
    <property type="entry name" value="Bact_OuterMem_StrucFunc"/>
</dbReference>
<dbReference type="EMBL" id="BAABBO010000001">
    <property type="protein sequence ID" value="GAA3945353.1"/>
    <property type="molecule type" value="Genomic_DNA"/>
</dbReference>
<evidence type="ECO:0000256" key="4">
    <source>
        <dbReference type="ARBA" id="ARBA00022692"/>
    </source>
</evidence>
<proteinExistence type="inferred from homology"/>
<comment type="similarity">
    <text evidence="2">Belongs to the MotB family.</text>
</comment>
<evidence type="ECO:0000256" key="5">
    <source>
        <dbReference type="ARBA" id="ARBA00022989"/>
    </source>
</evidence>
<evidence type="ECO:0000313" key="11">
    <source>
        <dbReference type="Proteomes" id="UP001501337"/>
    </source>
</evidence>
<feature type="domain" description="OmpA-like" evidence="9">
    <location>
        <begin position="170"/>
        <end position="291"/>
    </location>
</feature>
<comment type="caution">
    <text evidence="10">The sequence shown here is derived from an EMBL/GenBank/DDBJ whole genome shotgun (WGS) entry which is preliminary data.</text>
</comment>
<keyword evidence="10" id="KW-0282">Flagellum</keyword>
<dbReference type="InterPro" id="IPR025713">
    <property type="entry name" value="MotB-like_N_dom"/>
</dbReference>
<dbReference type="SUPFAM" id="SSF103088">
    <property type="entry name" value="OmpA-like"/>
    <property type="match status" value="1"/>
</dbReference>
<reference evidence="11" key="1">
    <citation type="journal article" date="2019" name="Int. J. Syst. Evol. Microbiol.">
        <title>The Global Catalogue of Microorganisms (GCM) 10K type strain sequencing project: providing services to taxonomists for standard genome sequencing and annotation.</title>
        <authorList>
            <consortium name="The Broad Institute Genomics Platform"/>
            <consortium name="The Broad Institute Genome Sequencing Center for Infectious Disease"/>
            <person name="Wu L."/>
            <person name="Ma J."/>
        </authorList>
    </citation>
    <scope>NUCLEOTIDE SEQUENCE [LARGE SCALE GENOMIC DNA]</scope>
    <source>
        <strain evidence="11">JCM 17555</strain>
    </source>
</reference>
<evidence type="ECO:0000256" key="1">
    <source>
        <dbReference type="ARBA" id="ARBA00004162"/>
    </source>
</evidence>
<dbReference type="CDD" id="cd07185">
    <property type="entry name" value="OmpA_C-like"/>
    <property type="match status" value="1"/>
</dbReference>
<dbReference type="Pfam" id="PF13677">
    <property type="entry name" value="MotB_plug"/>
    <property type="match status" value="1"/>
</dbReference>
<dbReference type="Pfam" id="PF00691">
    <property type="entry name" value="OmpA"/>
    <property type="match status" value="1"/>
</dbReference>
<dbReference type="RefSeq" id="WP_344802123.1">
    <property type="nucleotide sequence ID" value="NZ_BAABBO010000001.1"/>
</dbReference>
<dbReference type="PANTHER" id="PTHR30329:SF21">
    <property type="entry name" value="LIPOPROTEIN YIAD-RELATED"/>
    <property type="match status" value="1"/>
</dbReference>
<evidence type="ECO:0000259" key="9">
    <source>
        <dbReference type="PROSITE" id="PS51123"/>
    </source>
</evidence>
<dbReference type="InterPro" id="IPR006665">
    <property type="entry name" value="OmpA-like"/>
</dbReference>
<keyword evidence="11" id="KW-1185">Reference proteome</keyword>
<dbReference type="InterPro" id="IPR036737">
    <property type="entry name" value="OmpA-like_sf"/>
</dbReference>
<sequence length="327" mass="36245">MIVEEEKKHECPTGIPAWMATFADLMSLLMCFFVLLLSFAQMDAMEFKRLAGSMRDAFGVQNQVDVTSIPKGTSVIAQEFSPGKPEPTPLQMIMQQTSNADLPNLEQLCEQVVEKALADQCPVPTQAELSDEIVEKLEAMADEAESTAVQLATALEPQVRDNQIEVETRGRQIIIRVQERGAFSSGSASLNPDFFPVIDNMVNILKEYKGGIAVEGHTDNIPIRTARFRSNWDLSAARALEVAHALFESGDIGQDRFTVTGAADTNPLMSNDTPEGRARNRRVEIIVQQPLDPELAEKLETIRENTSPLPNIRQQLQFRGLSADEIF</sequence>
<organism evidence="10 11">
    <name type="scientific">Allohahella marinimesophila</name>
    <dbReference type="NCBI Taxonomy" id="1054972"/>
    <lineage>
        <taxon>Bacteria</taxon>
        <taxon>Pseudomonadati</taxon>
        <taxon>Pseudomonadota</taxon>
        <taxon>Gammaproteobacteria</taxon>
        <taxon>Oceanospirillales</taxon>
        <taxon>Hahellaceae</taxon>
        <taxon>Allohahella</taxon>
    </lineage>
</organism>
<evidence type="ECO:0000256" key="3">
    <source>
        <dbReference type="ARBA" id="ARBA00022475"/>
    </source>
</evidence>
<name>A0ABP7NF33_9GAMM</name>
<dbReference type="NCBIfam" id="NF006508">
    <property type="entry name" value="PRK08944.1"/>
    <property type="match status" value="1"/>
</dbReference>
<comment type="subcellular location">
    <subcellularLocation>
        <location evidence="1">Cell membrane</location>
        <topology evidence="1">Single-pass membrane protein</topology>
    </subcellularLocation>
</comment>
<feature type="transmembrane region" description="Helical" evidence="8">
    <location>
        <begin position="15"/>
        <end position="40"/>
    </location>
</feature>
<evidence type="ECO:0000256" key="8">
    <source>
        <dbReference type="SAM" id="Phobius"/>
    </source>
</evidence>
<evidence type="ECO:0000313" key="10">
    <source>
        <dbReference type="EMBL" id="GAA3945353.1"/>
    </source>
</evidence>
<dbReference type="Gene3D" id="3.30.1330.60">
    <property type="entry name" value="OmpA-like domain"/>
    <property type="match status" value="1"/>
</dbReference>
<keyword evidence="6 7" id="KW-0472">Membrane</keyword>
<dbReference type="PROSITE" id="PS51123">
    <property type="entry name" value="OMPA_2"/>
    <property type="match status" value="1"/>
</dbReference>
<keyword evidence="3" id="KW-1003">Cell membrane</keyword>
<evidence type="ECO:0000256" key="2">
    <source>
        <dbReference type="ARBA" id="ARBA00008914"/>
    </source>
</evidence>
<evidence type="ECO:0000256" key="7">
    <source>
        <dbReference type="PROSITE-ProRule" id="PRU00473"/>
    </source>
</evidence>
<protein>
    <submittedName>
        <fullName evidence="10">Flagellar motor protein MotB</fullName>
    </submittedName>
</protein>
<dbReference type="Proteomes" id="UP001501337">
    <property type="component" value="Unassembled WGS sequence"/>
</dbReference>
<keyword evidence="4 8" id="KW-0812">Transmembrane</keyword>
<keyword evidence="10" id="KW-0969">Cilium</keyword>
<accession>A0ABP7NF33</accession>
<keyword evidence="10" id="KW-0966">Cell projection</keyword>
<keyword evidence="5 8" id="KW-1133">Transmembrane helix</keyword>
<evidence type="ECO:0000256" key="6">
    <source>
        <dbReference type="ARBA" id="ARBA00023136"/>
    </source>
</evidence>
<dbReference type="PANTHER" id="PTHR30329">
    <property type="entry name" value="STATOR ELEMENT OF FLAGELLAR MOTOR COMPLEX"/>
    <property type="match status" value="1"/>
</dbReference>
<gene>
    <name evidence="10" type="ORF">GCM10022278_00680</name>
</gene>